<evidence type="ECO:0000313" key="4">
    <source>
        <dbReference type="Proteomes" id="UP000636010"/>
    </source>
</evidence>
<keyword evidence="2" id="KW-0680">Restriction system</keyword>
<comment type="caution">
    <text evidence="3">The sequence shown here is derived from an EMBL/GenBank/DDBJ whole genome shotgun (WGS) entry which is preliminary data.</text>
</comment>
<dbReference type="InterPro" id="IPR038333">
    <property type="entry name" value="T1MK-like_N_sf"/>
</dbReference>
<sequence>MITFINDKLFPVLKTIEPNDTDQSVIVKSVFNDTYNYMKKGTLFCQVINEINKIDFSNKNLDRHGFNDIYETILN</sequence>
<evidence type="ECO:0000256" key="1">
    <source>
        <dbReference type="ARBA" id="ARBA00006594"/>
    </source>
</evidence>
<comment type="similarity">
    <text evidence="1">Belongs to the N(4)/N(6)-methyltransferase family.</text>
</comment>
<organism evidence="3 4">
    <name type="scientific">Marivirga lumbricoides</name>
    <dbReference type="NCBI Taxonomy" id="1046115"/>
    <lineage>
        <taxon>Bacteria</taxon>
        <taxon>Pseudomonadati</taxon>
        <taxon>Bacteroidota</taxon>
        <taxon>Cytophagia</taxon>
        <taxon>Cytophagales</taxon>
        <taxon>Marivirgaceae</taxon>
        <taxon>Marivirga</taxon>
    </lineage>
</organism>
<dbReference type="EMBL" id="BMEC01000007">
    <property type="protein sequence ID" value="GGC38300.1"/>
    <property type="molecule type" value="Genomic_DNA"/>
</dbReference>
<reference evidence="4" key="1">
    <citation type="journal article" date="2019" name="Int. J. Syst. Evol. Microbiol.">
        <title>The Global Catalogue of Microorganisms (GCM) 10K type strain sequencing project: providing services to taxonomists for standard genome sequencing and annotation.</title>
        <authorList>
            <consortium name="The Broad Institute Genomics Platform"/>
            <consortium name="The Broad Institute Genome Sequencing Center for Infectious Disease"/>
            <person name="Wu L."/>
            <person name="Ma J."/>
        </authorList>
    </citation>
    <scope>NUCLEOTIDE SEQUENCE [LARGE SCALE GENOMIC DNA]</scope>
    <source>
        <strain evidence="4">CGMCC 1.10832</strain>
    </source>
</reference>
<evidence type="ECO:0000256" key="2">
    <source>
        <dbReference type="ARBA" id="ARBA00022747"/>
    </source>
</evidence>
<accession>A0ABQ1MBY1</accession>
<gene>
    <name evidence="3" type="ORF">GCM10011506_24680</name>
</gene>
<protein>
    <submittedName>
        <fullName evidence="3">Uncharacterized protein</fullName>
    </submittedName>
</protein>
<name>A0ABQ1MBY1_9BACT</name>
<keyword evidence="4" id="KW-1185">Reference proteome</keyword>
<dbReference type="InterPro" id="IPR029063">
    <property type="entry name" value="SAM-dependent_MTases_sf"/>
</dbReference>
<dbReference type="Gene3D" id="1.20.1260.30">
    <property type="match status" value="1"/>
</dbReference>
<dbReference type="SUPFAM" id="SSF53335">
    <property type="entry name" value="S-adenosyl-L-methionine-dependent methyltransferases"/>
    <property type="match status" value="1"/>
</dbReference>
<evidence type="ECO:0000313" key="3">
    <source>
        <dbReference type="EMBL" id="GGC38300.1"/>
    </source>
</evidence>
<proteinExistence type="inferred from homology"/>
<dbReference type="Proteomes" id="UP000636010">
    <property type="component" value="Unassembled WGS sequence"/>
</dbReference>